<gene>
    <name evidence="7" type="ORF">BKA59DRAFT_496147</name>
</gene>
<dbReference type="InterPro" id="IPR027417">
    <property type="entry name" value="P-loop_NTPase"/>
</dbReference>
<comment type="caution">
    <text evidence="7">The sequence shown here is derived from an EMBL/GenBank/DDBJ whole genome shotgun (WGS) entry which is preliminary data.</text>
</comment>
<organism evidence="7 8">
    <name type="scientific">Fusarium tricinctum</name>
    <dbReference type="NCBI Taxonomy" id="61284"/>
    <lineage>
        <taxon>Eukaryota</taxon>
        <taxon>Fungi</taxon>
        <taxon>Dikarya</taxon>
        <taxon>Ascomycota</taxon>
        <taxon>Pezizomycotina</taxon>
        <taxon>Sordariomycetes</taxon>
        <taxon>Hypocreomycetidae</taxon>
        <taxon>Hypocreales</taxon>
        <taxon>Nectriaceae</taxon>
        <taxon>Fusarium</taxon>
        <taxon>Fusarium tricinctum species complex</taxon>
    </lineage>
</organism>
<name>A0A8K0W6F8_9HYPO</name>
<keyword evidence="1" id="KW-0677">Repeat</keyword>
<dbReference type="Gene3D" id="3.40.50.300">
    <property type="entry name" value="P-loop containing nucleotide triphosphate hydrolases"/>
    <property type="match status" value="1"/>
</dbReference>
<proteinExistence type="predicted"/>
<evidence type="ECO:0000313" key="8">
    <source>
        <dbReference type="Proteomes" id="UP000813427"/>
    </source>
</evidence>
<feature type="coiled-coil region" evidence="2">
    <location>
        <begin position="218"/>
        <end position="245"/>
    </location>
</feature>
<feature type="compositionally biased region" description="Low complexity" evidence="3">
    <location>
        <begin position="1"/>
        <end position="23"/>
    </location>
</feature>
<dbReference type="PANTHER" id="PTHR10039:SF10">
    <property type="entry name" value="NACHT DOMAIN-CONTAINING PROTEIN"/>
    <property type="match status" value="1"/>
</dbReference>
<protein>
    <recommendedName>
        <fullName evidence="9">NACHT domain-containing protein</fullName>
    </recommendedName>
</protein>
<evidence type="ECO:0008006" key="9">
    <source>
        <dbReference type="Google" id="ProtNLM"/>
    </source>
</evidence>
<feature type="domain" description="Nephrocystin 3-like N-terminal" evidence="6">
    <location>
        <begin position="307"/>
        <end position="476"/>
    </location>
</feature>
<evidence type="ECO:0000259" key="4">
    <source>
        <dbReference type="Pfam" id="PF22939"/>
    </source>
</evidence>
<dbReference type="Pfam" id="PF22939">
    <property type="entry name" value="WHD_GPIID"/>
    <property type="match status" value="1"/>
</dbReference>
<dbReference type="Pfam" id="PF24883">
    <property type="entry name" value="NPHP3_N"/>
    <property type="match status" value="1"/>
</dbReference>
<evidence type="ECO:0000259" key="6">
    <source>
        <dbReference type="Pfam" id="PF24883"/>
    </source>
</evidence>
<evidence type="ECO:0000256" key="1">
    <source>
        <dbReference type="ARBA" id="ARBA00022737"/>
    </source>
</evidence>
<dbReference type="Proteomes" id="UP000813427">
    <property type="component" value="Unassembled WGS sequence"/>
</dbReference>
<accession>A0A8K0W6F8</accession>
<feature type="region of interest" description="Disordered" evidence="3">
    <location>
        <begin position="1"/>
        <end position="26"/>
    </location>
</feature>
<dbReference type="EMBL" id="JAGPXF010000007">
    <property type="protein sequence ID" value="KAH7235598.1"/>
    <property type="molecule type" value="Genomic_DNA"/>
</dbReference>
<dbReference type="PANTHER" id="PTHR10039">
    <property type="entry name" value="AMELOGENIN"/>
    <property type="match status" value="1"/>
</dbReference>
<feature type="domain" description="GPI inositol-deacylase winged helix" evidence="4">
    <location>
        <begin position="587"/>
        <end position="670"/>
    </location>
</feature>
<keyword evidence="8" id="KW-1185">Reference proteome</keyword>
<keyword evidence="2" id="KW-0175">Coiled coil</keyword>
<evidence type="ECO:0000256" key="2">
    <source>
        <dbReference type="SAM" id="Coils"/>
    </source>
</evidence>
<dbReference type="InterPro" id="IPR054471">
    <property type="entry name" value="GPIID_WHD"/>
</dbReference>
<dbReference type="SUPFAM" id="SSF52540">
    <property type="entry name" value="P-loop containing nucleoside triphosphate hydrolases"/>
    <property type="match status" value="1"/>
</dbReference>
<dbReference type="InterPro" id="IPR056884">
    <property type="entry name" value="NPHP3-like_N"/>
</dbReference>
<sequence length="1193" mass="134841">MSSSQHSNSQLTSTKPGTTLTTTRAQSSSDIKQLETSIACFQAILSDDDRIQLQQLKKTSHDAQSIITFTAELDRLDGKRRGRSVASRLASFLQTVEQFTPVIDTYIQSNPDITALIWGSIKLTFMFLANFTSYFQSFVELLNGFGTLCTRFADYQMVFKDSPRVRTSICQFHTAIVTCCQKIIIVIRQPLTSKLLNALTKSFQTELRSYVEDIRTKAESVQAEIGLTKAQYDREEQQLQTKERQDAATYRKRLLAWTSKSNDEMEELQAQRRKNAAEQKRFRLLRDLSSYDFTSALNRTRNKRHLGTAEWVFKTPEFQEWAKSNQSSVLHLTGKIGSGKTVLTSSIVEKLSQARPPQQFVSFFFLQFNDSVSLDTETIIRSCVQQFLSTVSIGDSDSDKISDLDERVQQAKSSMFSREQLLELYSTASKLVKEWFIVIDGLDECTNSQQLSLLKFFKGVESLGESHCIKMLFSSREACSKTISQIFPASTRLVTGRQETSSDISVYVEDIIIDKISTGELAVYDPELIHEIADTIASKEQGMFLWAFLTIEDVCSGKNDKEIRQALQEIPSELPGTFDRALRRIVQRRNQEIAKKTFSWTKAVLRPLTLPQLREALSIEIGQQALHHHSLINGIDRLPNWCENLVYVEETDNTVRFSHISVQEYLLKEGSGEFQSLHIEAGQCDLLVGEVCITYVNLSNVHDAGAERNSNVREPPPSTLDMSQIAKTTIESAVKGNVGTRMGRLAKRIVKPSSSSKTSTNDALATFAPASSSQKRNSEYHFLEYATDHWFKHTTHLSSKRNAATWALLGQTIQKPPELSCGEGWHDWIMIEESVMNAQSYAEIDYFMGGRYLVSVKRLLGGLPVASRVTGIAFLYATSTRNWGLSCRTFQLLAEIYRTRTPPDRQGLDLVTITQQVLCIIAANKEHECCVNQCLNFVRQDLNHEDFVREIARSIARGIPFLPPLEVNGTKELCKCANTQGHVLQQDFCNILTTGYRRDEERHIQAFAYLACGLQFNVPVTLNLAEGQLLIHFHRRGFFPLSKDIVKEIFLIDMKENSKKFSDSCIDQIVNLFFRQSSGSGIPELYEEVLRSSLIARNWSLAAAVIKLRPYFPPSGGSYGNVDYIVLALLCKKCRRLNGEQEEQEEQAIPGVYGVYKLCAAHIGRLDSVVLTEGCKVTEKALWFMKRSVYSSN</sequence>
<dbReference type="Pfam" id="PF24809">
    <property type="entry name" value="DUF7708"/>
    <property type="match status" value="1"/>
</dbReference>
<evidence type="ECO:0000259" key="5">
    <source>
        <dbReference type="Pfam" id="PF24809"/>
    </source>
</evidence>
<dbReference type="InterPro" id="IPR056125">
    <property type="entry name" value="DUF7708"/>
</dbReference>
<evidence type="ECO:0000256" key="3">
    <source>
        <dbReference type="SAM" id="MobiDB-lite"/>
    </source>
</evidence>
<dbReference type="AlphaFoldDB" id="A0A8K0W6F8"/>
<evidence type="ECO:0000313" key="7">
    <source>
        <dbReference type="EMBL" id="KAH7235598.1"/>
    </source>
</evidence>
<reference evidence="7" key="1">
    <citation type="journal article" date="2021" name="Nat. Commun.">
        <title>Genetic determinants of endophytism in the Arabidopsis root mycobiome.</title>
        <authorList>
            <person name="Mesny F."/>
            <person name="Miyauchi S."/>
            <person name="Thiergart T."/>
            <person name="Pickel B."/>
            <person name="Atanasova L."/>
            <person name="Karlsson M."/>
            <person name="Huettel B."/>
            <person name="Barry K.W."/>
            <person name="Haridas S."/>
            <person name="Chen C."/>
            <person name="Bauer D."/>
            <person name="Andreopoulos W."/>
            <person name="Pangilinan J."/>
            <person name="LaButti K."/>
            <person name="Riley R."/>
            <person name="Lipzen A."/>
            <person name="Clum A."/>
            <person name="Drula E."/>
            <person name="Henrissat B."/>
            <person name="Kohler A."/>
            <person name="Grigoriev I.V."/>
            <person name="Martin F.M."/>
            <person name="Hacquard S."/>
        </authorList>
    </citation>
    <scope>NUCLEOTIDE SEQUENCE</scope>
    <source>
        <strain evidence="7">MPI-SDFR-AT-0068</strain>
    </source>
</reference>
<dbReference type="OrthoDB" id="7464126at2759"/>
<feature type="domain" description="DUF7708" evidence="5">
    <location>
        <begin position="89"/>
        <end position="224"/>
    </location>
</feature>